<feature type="binding site" evidence="12">
    <location>
        <position position="16"/>
    </location>
    <ligand>
        <name>Mg(2+)</name>
        <dbReference type="ChEBI" id="CHEBI:18420"/>
    </ligand>
</feature>
<keyword evidence="10" id="KW-0448">Lipopolysaccharide biosynthesis</keyword>
<dbReference type="GO" id="GO:0009103">
    <property type="term" value="P:lipopolysaccharide biosynthetic process"/>
    <property type="evidence" value="ECO:0007669"/>
    <property type="project" value="UniProtKB-KW"/>
</dbReference>
<protein>
    <recommendedName>
        <fullName evidence="6">3-deoxy-D-manno-octulosonate 8-phosphate phosphatase KdsC</fullName>
        <ecNumber evidence="5">3.1.3.45</ecNumber>
    </recommendedName>
    <alternativeName>
        <fullName evidence="11">KDO 8-P phosphatase</fullName>
    </alternativeName>
</protein>
<dbReference type="GO" id="GO:0019143">
    <property type="term" value="F:3-deoxy-manno-octulosonate-8-phosphatase activity"/>
    <property type="evidence" value="ECO:0007669"/>
    <property type="project" value="UniProtKB-EC"/>
</dbReference>
<evidence type="ECO:0000256" key="12">
    <source>
        <dbReference type="PIRSR" id="PIRSR006118-2"/>
    </source>
</evidence>
<dbReference type="InterPro" id="IPR006549">
    <property type="entry name" value="HAD-SF_hydro_IIIA"/>
</dbReference>
<dbReference type="AlphaFoldDB" id="F7NM02"/>
<evidence type="ECO:0000256" key="10">
    <source>
        <dbReference type="ARBA" id="ARBA00022985"/>
    </source>
</evidence>
<dbReference type="EMBL" id="AFGF01000157">
    <property type="protein sequence ID" value="EGO62928.1"/>
    <property type="molecule type" value="Genomic_DNA"/>
</dbReference>
<dbReference type="RefSeq" id="WP_004097331.1">
    <property type="nucleotide sequence ID" value="NZ_AFGF01000157.1"/>
</dbReference>
<keyword evidence="8" id="KW-0378">Hydrolase</keyword>
<reference evidence="13 14" key="1">
    <citation type="journal article" date="2011" name="EMBO J.">
        <title>Structural diversity of bacterial flagellar motors.</title>
        <authorList>
            <person name="Chen S."/>
            <person name="Beeby M."/>
            <person name="Murphy G.E."/>
            <person name="Leadbetter J.R."/>
            <person name="Hendrixson D.R."/>
            <person name="Briegel A."/>
            <person name="Li Z."/>
            <person name="Shi J."/>
            <person name="Tocheva E.I."/>
            <person name="Muller A."/>
            <person name="Dobro M.J."/>
            <person name="Jensen G.J."/>
        </authorList>
    </citation>
    <scope>NUCLEOTIDE SEQUENCE [LARGE SCALE GENOMIC DNA]</scope>
    <source>
        <strain evidence="13 14">DSM 6540</strain>
    </source>
</reference>
<dbReference type="SFLD" id="SFLDG01136">
    <property type="entry name" value="C1.6:_Phosphoserine_Phosphatas"/>
    <property type="match status" value="1"/>
</dbReference>
<dbReference type="GO" id="GO:0008781">
    <property type="term" value="F:N-acylneuraminate cytidylyltransferase activity"/>
    <property type="evidence" value="ECO:0007669"/>
    <property type="project" value="TreeGrafter"/>
</dbReference>
<dbReference type="NCBIfam" id="TIGR01662">
    <property type="entry name" value="HAD-SF-IIIA"/>
    <property type="match status" value="1"/>
</dbReference>
<keyword evidence="9 12" id="KW-0460">Magnesium</keyword>
<comment type="cofactor">
    <cofactor evidence="2 12">
        <name>Mg(2+)</name>
        <dbReference type="ChEBI" id="CHEBI:18420"/>
    </cofactor>
</comment>
<dbReference type="CDD" id="cd01630">
    <property type="entry name" value="HAD_KDO-like"/>
    <property type="match status" value="1"/>
</dbReference>
<comment type="catalytic activity">
    <reaction evidence="1">
        <text>3-deoxy-alpha-D-manno-2-octulosonate-8-phosphate + H2O = 3-deoxy-alpha-D-manno-oct-2-ulosonate + phosphate</text>
        <dbReference type="Rhea" id="RHEA:11500"/>
        <dbReference type="ChEBI" id="CHEBI:15377"/>
        <dbReference type="ChEBI" id="CHEBI:43474"/>
        <dbReference type="ChEBI" id="CHEBI:85985"/>
        <dbReference type="ChEBI" id="CHEBI:85986"/>
        <dbReference type="EC" id="3.1.3.45"/>
    </reaction>
</comment>
<evidence type="ECO:0000256" key="4">
    <source>
        <dbReference type="ARBA" id="ARBA00011881"/>
    </source>
</evidence>
<evidence type="ECO:0000256" key="5">
    <source>
        <dbReference type="ARBA" id="ARBA00013066"/>
    </source>
</evidence>
<comment type="similarity">
    <text evidence="3">Belongs to the KdsC family.</text>
</comment>
<dbReference type="STRING" id="1009370.ALO_15642"/>
<dbReference type="InterPro" id="IPR036412">
    <property type="entry name" value="HAD-like_sf"/>
</dbReference>
<evidence type="ECO:0000256" key="6">
    <source>
        <dbReference type="ARBA" id="ARBA00020092"/>
    </source>
</evidence>
<keyword evidence="14" id="KW-1185">Reference proteome</keyword>
<dbReference type="Proteomes" id="UP000003240">
    <property type="component" value="Unassembled WGS sequence"/>
</dbReference>
<dbReference type="PANTHER" id="PTHR21485">
    <property type="entry name" value="HAD SUPERFAMILY MEMBERS CMAS AND KDSC"/>
    <property type="match status" value="1"/>
</dbReference>
<dbReference type="InterPro" id="IPR050793">
    <property type="entry name" value="CMP-NeuNAc_synthase"/>
</dbReference>
<dbReference type="SFLD" id="SFLDG01138">
    <property type="entry name" value="C1.6.2:_Deoxy-d-mannose-octulo"/>
    <property type="match status" value="1"/>
</dbReference>
<dbReference type="Pfam" id="PF08282">
    <property type="entry name" value="Hydrolase_3"/>
    <property type="match status" value="1"/>
</dbReference>
<dbReference type="PIRSF" id="PIRSF006118">
    <property type="entry name" value="KDO8-P_Ptase"/>
    <property type="match status" value="1"/>
</dbReference>
<dbReference type="PANTHER" id="PTHR21485:SF6">
    <property type="entry name" value="N-ACYLNEURAMINATE CYTIDYLYLTRANSFERASE-RELATED"/>
    <property type="match status" value="1"/>
</dbReference>
<feature type="binding site" evidence="12">
    <location>
        <position position="109"/>
    </location>
    <ligand>
        <name>Mg(2+)</name>
        <dbReference type="ChEBI" id="CHEBI:18420"/>
    </ligand>
</feature>
<comment type="caution">
    <text evidence="13">The sequence shown here is derived from an EMBL/GenBank/DDBJ whole genome shotgun (WGS) entry which is preliminary data.</text>
</comment>
<evidence type="ECO:0000256" key="9">
    <source>
        <dbReference type="ARBA" id="ARBA00022842"/>
    </source>
</evidence>
<evidence type="ECO:0000256" key="7">
    <source>
        <dbReference type="ARBA" id="ARBA00022723"/>
    </source>
</evidence>
<organism evidence="13 14">
    <name type="scientific">Acetonema longum DSM 6540</name>
    <dbReference type="NCBI Taxonomy" id="1009370"/>
    <lineage>
        <taxon>Bacteria</taxon>
        <taxon>Bacillati</taxon>
        <taxon>Bacillota</taxon>
        <taxon>Negativicutes</taxon>
        <taxon>Acetonemataceae</taxon>
        <taxon>Acetonema</taxon>
    </lineage>
</organism>
<sequence length="181" mass="20095">MESWEKARQIKLLIFDVDGVLTNNQLIFSQDGEILKVFHSQDGLGINAAHKAGLRTAIITGRDSRMVRRRGEELRITDIYMGAMDKVTAYEELLQKHSLIPDETAYVGDDLNDLAVMARVGLACAVGNAVEEVKAAAHYVAIKQGGRGGVREIIEFILKNQGKWDQVVQEYRGTGPVLTRQ</sequence>
<dbReference type="SFLD" id="SFLDS00003">
    <property type="entry name" value="Haloacid_Dehalogenase"/>
    <property type="match status" value="1"/>
</dbReference>
<dbReference type="InterPro" id="IPR010023">
    <property type="entry name" value="KdsC_fam"/>
</dbReference>
<feature type="binding site" evidence="12">
    <location>
        <position position="18"/>
    </location>
    <ligand>
        <name>substrate</name>
    </ligand>
</feature>
<evidence type="ECO:0000256" key="11">
    <source>
        <dbReference type="ARBA" id="ARBA00031051"/>
    </source>
</evidence>
<keyword evidence="7 12" id="KW-0479">Metal-binding</keyword>
<evidence type="ECO:0000256" key="3">
    <source>
        <dbReference type="ARBA" id="ARBA00005893"/>
    </source>
</evidence>
<accession>F7NM02</accession>
<dbReference type="EC" id="3.1.3.45" evidence="5"/>
<gene>
    <name evidence="13" type="ORF">ALO_15642</name>
</gene>
<name>F7NM02_9FIRM</name>
<dbReference type="SUPFAM" id="SSF56784">
    <property type="entry name" value="HAD-like"/>
    <property type="match status" value="1"/>
</dbReference>
<dbReference type="eggNOG" id="COG1778">
    <property type="taxonomic scope" value="Bacteria"/>
</dbReference>
<evidence type="ECO:0000313" key="14">
    <source>
        <dbReference type="Proteomes" id="UP000003240"/>
    </source>
</evidence>
<dbReference type="GO" id="GO:0046872">
    <property type="term" value="F:metal ion binding"/>
    <property type="evidence" value="ECO:0007669"/>
    <property type="project" value="UniProtKB-KW"/>
</dbReference>
<comment type="subunit">
    <text evidence="4">Homotetramer.</text>
</comment>
<evidence type="ECO:0000256" key="1">
    <source>
        <dbReference type="ARBA" id="ARBA00000898"/>
    </source>
</evidence>
<dbReference type="FunFam" id="3.40.50.1000:FF:000029">
    <property type="entry name" value="3-deoxy-D-manno-octulosonate 8-phosphate phosphatase KdsC"/>
    <property type="match status" value="1"/>
</dbReference>
<evidence type="ECO:0000256" key="2">
    <source>
        <dbReference type="ARBA" id="ARBA00001946"/>
    </source>
</evidence>
<evidence type="ECO:0000256" key="8">
    <source>
        <dbReference type="ARBA" id="ARBA00022801"/>
    </source>
</evidence>
<dbReference type="NCBIfam" id="TIGR01670">
    <property type="entry name" value="KdsC-phosphatas"/>
    <property type="match status" value="1"/>
</dbReference>
<dbReference type="OrthoDB" id="9805604at2"/>
<evidence type="ECO:0000313" key="13">
    <source>
        <dbReference type="EMBL" id="EGO62928.1"/>
    </source>
</evidence>
<dbReference type="InterPro" id="IPR023214">
    <property type="entry name" value="HAD_sf"/>
</dbReference>
<proteinExistence type="inferred from homology"/>
<dbReference type="Gene3D" id="3.40.50.1000">
    <property type="entry name" value="HAD superfamily/HAD-like"/>
    <property type="match status" value="1"/>
</dbReference>